<dbReference type="InterPro" id="IPR050469">
    <property type="entry name" value="Diguanylate_Cyclase"/>
</dbReference>
<keyword evidence="3" id="KW-0175">Coiled coil</keyword>
<dbReference type="AlphaFoldDB" id="B1Y866"/>
<keyword evidence="6" id="KW-1185">Reference proteome</keyword>
<dbReference type="STRING" id="395495.Lcho_2671"/>
<dbReference type="Proteomes" id="UP000001693">
    <property type="component" value="Chromosome"/>
</dbReference>
<dbReference type="OrthoDB" id="8684631at2"/>
<dbReference type="SMART" id="SM00267">
    <property type="entry name" value="GGDEF"/>
    <property type="match status" value="1"/>
</dbReference>
<dbReference type="HOGENOM" id="CLU_828142_0_0_4"/>
<proteinExistence type="predicted"/>
<dbReference type="InterPro" id="IPR013656">
    <property type="entry name" value="PAS_4"/>
</dbReference>
<name>B1Y866_LEPCP</name>
<gene>
    <name evidence="5" type="ordered locus">Lcho_2671</name>
</gene>
<dbReference type="Pfam" id="PF08448">
    <property type="entry name" value="PAS_4"/>
    <property type="match status" value="1"/>
</dbReference>
<dbReference type="Gene3D" id="3.30.70.270">
    <property type="match status" value="1"/>
</dbReference>
<evidence type="ECO:0000259" key="4">
    <source>
        <dbReference type="PROSITE" id="PS50887"/>
    </source>
</evidence>
<dbReference type="KEGG" id="lch:Lcho_2671"/>
<protein>
    <recommendedName>
        <fullName evidence="1">diguanylate cyclase</fullName>
        <ecNumber evidence="1">2.7.7.65</ecNumber>
    </recommendedName>
</protein>
<organism evidence="5 6">
    <name type="scientific">Leptothrix cholodnii (strain ATCC 51168 / LMG 8142 / SP-6)</name>
    <name type="common">Leptothrix discophora (strain SP-6)</name>
    <dbReference type="NCBI Taxonomy" id="395495"/>
    <lineage>
        <taxon>Bacteria</taxon>
        <taxon>Pseudomonadati</taxon>
        <taxon>Pseudomonadota</taxon>
        <taxon>Betaproteobacteria</taxon>
        <taxon>Burkholderiales</taxon>
        <taxon>Sphaerotilaceae</taxon>
        <taxon>Leptothrix</taxon>
    </lineage>
</organism>
<dbReference type="PANTHER" id="PTHR45138:SF9">
    <property type="entry name" value="DIGUANYLATE CYCLASE DGCM-RELATED"/>
    <property type="match status" value="1"/>
</dbReference>
<evidence type="ECO:0000256" key="1">
    <source>
        <dbReference type="ARBA" id="ARBA00012528"/>
    </source>
</evidence>
<dbReference type="RefSeq" id="WP_012347692.1">
    <property type="nucleotide sequence ID" value="NC_010524.1"/>
</dbReference>
<dbReference type="PANTHER" id="PTHR45138">
    <property type="entry name" value="REGULATORY COMPONENTS OF SENSORY TRANSDUCTION SYSTEM"/>
    <property type="match status" value="1"/>
</dbReference>
<dbReference type="InterPro" id="IPR043128">
    <property type="entry name" value="Rev_trsase/Diguanyl_cyclase"/>
</dbReference>
<dbReference type="SUPFAM" id="SSF55073">
    <property type="entry name" value="Nucleotide cyclase"/>
    <property type="match status" value="1"/>
</dbReference>
<comment type="catalytic activity">
    <reaction evidence="2">
        <text>2 GTP = 3',3'-c-di-GMP + 2 diphosphate</text>
        <dbReference type="Rhea" id="RHEA:24898"/>
        <dbReference type="ChEBI" id="CHEBI:33019"/>
        <dbReference type="ChEBI" id="CHEBI:37565"/>
        <dbReference type="ChEBI" id="CHEBI:58805"/>
        <dbReference type="EC" id="2.7.7.65"/>
    </reaction>
</comment>
<dbReference type="InterPro" id="IPR029787">
    <property type="entry name" value="Nucleotide_cyclase"/>
</dbReference>
<evidence type="ECO:0000313" key="6">
    <source>
        <dbReference type="Proteomes" id="UP000001693"/>
    </source>
</evidence>
<evidence type="ECO:0000256" key="2">
    <source>
        <dbReference type="ARBA" id="ARBA00034247"/>
    </source>
</evidence>
<dbReference type="PROSITE" id="PS50887">
    <property type="entry name" value="GGDEF"/>
    <property type="match status" value="1"/>
</dbReference>
<sequence length="328" mass="35358">MTQLPPSIAQDELAPALLASMQASGAMVSIKEVSSGRYLWANAAMGGFLGHALDALTGRTDLDLMPKADAAVVRAADQRALATGQLSADTHHFERGGHQVELLSWRVVLGADGPAPQLLTVWRNDAQAGLEQRLQQALAQIERQQTALDQVRQQQSQTQDRPTELFRREHFEDQLRREAALAQREGREFALVLLAVDRLDQLQQQRGPAAAARVADSVSHLMRGNTRAMDVLSQLGPDRFAILFSGIGLATAHARVEQLRRACASEVLVLDGESFGFEISAGVASFPHSADSLSALSQAAIRALNDARQRGGNRVALASIQLGGLTAR</sequence>
<dbReference type="InterPro" id="IPR035965">
    <property type="entry name" value="PAS-like_dom_sf"/>
</dbReference>
<evidence type="ECO:0000313" key="5">
    <source>
        <dbReference type="EMBL" id="ACB34936.1"/>
    </source>
</evidence>
<feature type="domain" description="GGDEF" evidence="4">
    <location>
        <begin position="187"/>
        <end position="320"/>
    </location>
</feature>
<dbReference type="eggNOG" id="COG3706">
    <property type="taxonomic scope" value="Bacteria"/>
</dbReference>
<dbReference type="InterPro" id="IPR000160">
    <property type="entry name" value="GGDEF_dom"/>
</dbReference>
<dbReference type="EC" id="2.7.7.65" evidence="1"/>
<evidence type="ECO:0000256" key="3">
    <source>
        <dbReference type="SAM" id="Coils"/>
    </source>
</evidence>
<accession>B1Y866</accession>
<feature type="coiled-coil region" evidence="3">
    <location>
        <begin position="127"/>
        <end position="161"/>
    </location>
</feature>
<reference evidence="5 6" key="1">
    <citation type="submission" date="2008-03" db="EMBL/GenBank/DDBJ databases">
        <title>Complete sequence of Leptothrix cholodnii SP-6.</title>
        <authorList>
            <consortium name="US DOE Joint Genome Institute"/>
            <person name="Copeland A."/>
            <person name="Lucas S."/>
            <person name="Lapidus A."/>
            <person name="Glavina del Rio T."/>
            <person name="Dalin E."/>
            <person name="Tice H."/>
            <person name="Bruce D."/>
            <person name="Goodwin L."/>
            <person name="Pitluck S."/>
            <person name="Chertkov O."/>
            <person name="Brettin T."/>
            <person name="Detter J.C."/>
            <person name="Han C."/>
            <person name="Kuske C.R."/>
            <person name="Schmutz J."/>
            <person name="Larimer F."/>
            <person name="Land M."/>
            <person name="Hauser L."/>
            <person name="Kyrpides N."/>
            <person name="Lykidis A."/>
            <person name="Emerson D."/>
            <person name="Richardson P."/>
        </authorList>
    </citation>
    <scope>NUCLEOTIDE SEQUENCE [LARGE SCALE GENOMIC DNA]</scope>
    <source>
        <strain evidence="6">ATCC 51168 / LMG 8142 / SP-6</strain>
    </source>
</reference>
<dbReference type="EMBL" id="CP001013">
    <property type="protein sequence ID" value="ACB34936.1"/>
    <property type="molecule type" value="Genomic_DNA"/>
</dbReference>
<dbReference type="CDD" id="cd01949">
    <property type="entry name" value="GGDEF"/>
    <property type="match status" value="1"/>
</dbReference>
<dbReference type="SUPFAM" id="SSF55785">
    <property type="entry name" value="PYP-like sensor domain (PAS domain)"/>
    <property type="match status" value="1"/>
</dbReference>
<dbReference type="Pfam" id="PF00990">
    <property type="entry name" value="GGDEF"/>
    <property type="match status" value="1"/>
</dbReference>
<dbReference type="NCBIfam" id="TIGR00254">
    <property type="entry name" value="GGDEF"/>
    <property type="match status" value="1"/>
</dbReference>
<dbReference type="Gene3D" id="3.30.450.20">
    <property type="entry name" value="PAS domain"/>
    <property type="match status" value="1"/>
</dbReference>
<dbReference type="GO" id="GO:0052621">
    <property type="term" value="F:diguanylate cyclase activity"/>
    <property type="evidence" value="ECO:0007669"/>
    <property type="project" value="UniProtKB-EC"/>
</dbReference>